<dbReference type="GO" id="GO:0016987">
    <property type="term" value="F:sigma factor activity"/>
    <property type="evidence" value="ECO:0007669"/>
    <property type="project" value="UniProtKB-KW"/>
</dbReference>
<dbReference type="InterPro" id="IPR013249">
    <property type="entry name" value="RNA_pol_sigma70_r4_t2"/>
</dbReference>
<evidence type="ECO:0000256" key="4">
    <source>
        <dbReference type="ARBA" id="ARBA00023163"/>
    </source>
</evidence>
<dbReference type="PANTHER" id="PTHR43133:SF51">
    <property type="entry name" value="RNA POLYMERASE SIGMA FACTOR"/>
    <property type="match status" value="1"/>
</dbReference>
<dbReference type="PANTHER" id="PTHR43133">
    <property type="entry name" value="RNA POLYMERASE ECF-TYPE SIGMA FACTO"/>
    <property type="match status" value="1"/>
</dbReference>
<dbReference type="EMBL" id="SJPK01000002">
    <property type="protein sequence ID" value="TWT74206.1"/>
    <property type="molecule type" value="Genomic_DNA"/>
</dbReference>
<gene>
    <name evidence="7" type="primary">sigL_1</name>
    <name evidence="7" type="ORF">CA85_10930</name>
</gene>
<dbReference type="InterPro" id="IPR014284">
    <property type="entry name" value="RNA_pol_sigma-70_dom"/>
</dbReference>
<dbReference type="Gene3D" id="1.10.1740.10">
    <property type="match status" value="1"/>
</dbReference>
<dbReference type="Pfam" id="PF04542">
    <property type="entry name" value="Sigma70_r2"/>
    <property type="match status" value="1"/>
</dbReference>
<dbReference type="InterPro" id="IPR013324">
    <property type="entry name" value="RNA_pol_sigma_r3/r4-like"/>
</dbReference>
<keyword evidence="2" id="KW-0805">Transcription regulation</keyword>
<evidence type="ECO:0000256" key="1">
    <source>
        <dbReference type="ARBA" id="ARBA00010641"/>
    </source>
</evidence>
<dbReference type="GO" id="GO:0006352">
    <property type="term" value="P:DNA-templated transcription initiation"/>
    <property type="evidence" value="ECO:0007669"/>
    <property type="project" value="InterPro"/>
</dbReference>
<dbReference type="InterPro" id="IPR036388">
    <property type="entry name" value="WH-like_DNA-bd_sf"/>
</dbReference>
<feature type="domain" description="RNA polymerase sigma factor 70 region 4 type 2" evidence="6">
    <location>
        <begin position="131"/>
        <end position="182"/>
    </location>
</feature>
<name>A0A5C5YEM7_9BACT</name>
<dbReference type="SUPFAM" id="SSF88659">
    <property type="entry name" value="Sigma3 and sigma4 domains of RNA polymerase sigma factors"/>
    <property type="match status" value="1"/>
</dbReference>
<dbReference type="Pfam" id="PF08281">
    <property type="entry name" value="Sigma70_r4_2"/>
    <property type="match status" value="1"/>
</dbReference>
<keyword evidence="3" id="KW-0731">Sigma factor</keyword>
<dbReference type="Gene3D" id="1.10.10.10">
    <property type="entry name" value="Winged helix-like DNA-binding domain superfamily/Winged helix DNA-binding domain"/>
    <property type="match status" value="1"/>
</dbReference>
<reference evidence="7 8" key="1">
    <citation type="submission" date="2019-02" db="EMBL/GenBank/DDBJ databases">
        <title>Deep-cultivation of Planctomycetes and their phenomic and genomic characterization uncovers novel biology.</title>
        <authorList>
            <person name="Wiegand S."/>
            <person name="Jogler M."/>
            <person name="Boedeker C."/>
            <person name="Pinto D."/>
            <person name="Vollmers J."/>
            <person name="Rivas-Marin E."/>
            <person name="Kohn T."/>
            <person name="Peeters S.H."/>
            <person name="Heuer A."/>
            <person name="Rast P."/>
            <person name="Oberbeckmann S."/>
            <person name="Bunk B."/>
            <person name="Jeske O."/>
            <person name="Meyerdierks A."/>
            <person name="Storesund J.E."/>
            <person name="Kallscheuer N."/>
            <person name="Luecker S."/>
            <person name="Lage O.M."/>
            <person name="Pohl T."/>
            <person name="Merkel B.J."/>
            <person name="Hornburger P."/>
            <person name="Mueller R.-W."/>
            <person name="Bruemmer F."/>
            <person name="Labrenz M."/>
            <person name="Spormann A.M."/>
            <person name="Op Den Camp H."/>
            <person name="Overmann J."/>
            <person name="Amann R."/>
            <person name="Jetten M.S.M."/>
            <person name="Mascher T."/>
            <person name="Medema M.H."/>
            <person name="Devos D.P."/>
            <person name="Kaster A.-K."/>
            <person name="Ovreas L."/>
            <person name="Rohde M."/>
            <person name="Galperin M.Y."/>
            <person name="Jogler C."/>
        </authorList>
    </citation>
    <scope>NUCLEOTIDE SEQUENCE [LARGE SCALE GENOMIC DNA]</scope>
    <source>
        <strain evidence="7 8">CA85</strain>
    </source>
</reference>
<dbReference type="InterPro" id="IPR007627">
    <property type="entry name" value="RNA_pol_sigma70_r2"/>
</dbReference>
<keyword evidence="4" id="KW-0804">Transcription</keyword>
<protein>
    <submittedName>
        <fullName evidence="7">ECF RNA polymerase sigma factor SigL</fullName>
    </submittedName>
</protein>
<sequence>MGVRMVMATITTNIMLEPTPEVNQTNCEDGCTLSLRDLFDAEETPLLRYAFSLTGRRAVAEEIVQEVFLLLHGRFDEVESPRSWLYRCVRNKAFDHLRNHRREVMGDTAPDPPVANESPEVLLERMEATGLLRQVLQELSEPDQRLIQLKYFENLKYSEISAQTGLGIGNVGYRLHHILKELSQRLQHMGVDAAL</sequence>
<evidence type="ECO:0000313" key="7">
    <source>
        <dbReference type="EMBL" id="TWT74206.1"/>
    </source>
</evidence>
<dbReference type="SUPFAM" id="SSF88946">
    <property type="entry name" value="Sigma2 domain of RNA polymerase sigma factors"/>
    <property type="match status" value="1"/>
</dbReference>
<feature type="domain" description="RNA polymerase sigma-70 region 2" evidence="5">
    <location>
        <begin position="38"/>
        <end position="102"/>
    </location>
</feature>
<dbReference type="InterPro" id="IPR039425">
    <property type="entry name" value="RNA_pol_sigma-70-like"/>
</dbReference>
<comment type="similarity">
    <text evidence="1">Belongs to the sigma-70 factor family. ECF subfamily.</text>
</comment>
<evidence type="ECO:0000259" key="6">
    <source>
        <dbReference type="Pfam" id="PF08281"/>
    </source>
</evidence>
<evidence type="ECO:0000256" key="3">
    <source>
        <dbReference type="ARBA" id="ARBA00023082"/>
    </source>
</evidence>
<evidence type="ECO:0000313" key="8">
    <source>
        <dbReference type="Proteomes" id="UP000318053"/>
    </source>
</evidence>
<comment type="caution">
    <text evidence="7">The sequence shown here is derived from an EMBL/GenBank/DDBJ whole genome shotgun (WGS) entry which is preliminary data.</text>
</comment>
<dbReference type="GO" id="GO:0003677">
    <property type="term" value="F:DNA binding"/>
    <property type="evidence" value="ECO:0007669"/>
    <property type="project" value="InterPro"/>
</dbReference>
<evidence type="ECO:0000256" key="2">
    <source>
        <dbReference type="ARBA" id="ARBA00023015"/>
    </source>
</evidence>
<dbReference type="NCBIfam" id="TIGR02937">
    <property type="entry name" value="sigma70-ECF"/>
    <property type="match status" value="1"/>
</dbReference>
<evidence type="ECO:0000259" key="5">
    <source>
        <dbReference type="Pfam" id="PF04542"/>
    </source>
</evidence>
<dbReference type="InterPro" id="IPR013325">
    <property type="entry name" value="RNA_pol_sigma_r2"/>
</dbReference>
<organism evidence="7 8">
    <name type="scientific">Allorhodopirellula solitaria</name>
    <dbReference type="NCBI Taxonomy" id="2527987"/>
    <lineage>
        <taxon>Bacteria</taxon>
        <taxon>Pseudomonadati</taxon>
        <taxon>Planctomycetota</taxon>
        <taxon>Planctomycetia</taxon>
        <taxon>Pirellulales</taxon>
        <taxon>Pirellulaceae</taxon>
        <taxon>Allorhodopirellula</taxon>
    </lineage>
</organism>
<proteinExistence type="inferred from homology"/>
<accession>A0A5C5YEM7</accession>
<dbReference type="AlphaFoldDB" id="A0A5C5YEM7"/>
<keyword evidence="8" id="KW-1185">Reference proteome</keyword>
<dbReference type="Proteomes" id="UP000318053">
    <property type="component" value="Unassembled WGS sequence"/>
</dbReference>